<name>J3LVE1_ORYBR</name>
<sequence length="178" mass="19714">MGLVFSLENGADVQDYKFTTTEKISYGTQWCRYPNLYIFTNSNNTENKTYFGHVRLGNLIANEKLFYLQQLRKFHLPKIDIFTKTVVDEHVRFRSKVLATEYVSAADDTGASGWELWNGDAFGNGSDVGGHAAPVARSSSDVGVAPRGVLDDRPPSGSGRVPSGYERPSAQQKNDKIS</sequence>
<proteinExistence type="predicted"/>
<keyword evidence="3" id="KW-1185">Reference proteome</keyword>
<dbReference type="HOGENOM" id="CLU_1512841_0_0_1"/>
<dbReference type="Gramene" id="OB04G11160.1">
    <property type="protein sequence ID" value="OB04G11160.1"/>
    <property type="gene ID" value="OB04G11160"/>
</dbReference>
<protein>
    <submittedName>
        <fullName evidence="2">Uncharacterized protein</fullName>
    </submittedName>
</protein>
<evidence type="ECO:0000256" key="1">
    <source>
        <dbReference type="SAM" id="MobiDB-lite"/>
    </source>
</evidence>
<accession>J3LVE1</accession>
<dbReference type="EnsemblPlants" id="OB04G11160.1">
    <property type="protein sequence ID" value="OB04G11160.1"/>
    <property type="gene ID" value="OB04G11160"/>
</dbReference>
<reference evidence="2" key="2">
    <citation type="submission" date="2013-04" db="UniProtKB">
        <authorList>
            <consortium name="EnsemblPlants"/>
        </authorList>
    </citation>
    <scope>IDENTIFICATION</scope>
</reference>
<feature type="region of interest" description="Disordered" evidence="1">
    <location>
        <begin position="132"/>
        <end position="178"/>
    </location>
</feature>
<dbReference type="Proteomes" id="UP000006038">
    <property type="component" value="Chromosome 4"/>
</dbReference>
<reference evidence="2" key="1">
    <citation type="journal article" date="2013" name="Nat. Commun.">
        <title>Whole-genome sequencing of Oryza brachyantha reveals mechanisms underlying Oryza genome evolution.</title>
        <authorList>
            <person name="Chen J."/>
            <person name="Huang Q."/>
            <person name="Gao D."/>
            <person name="Wang J."/>
            <person name="Lang Y."/>
            <person name="Liu T."/>
            <person name="Li B."/>
            <person name="Bai Z."/>
            <person name="Luis Goicoechea J."/>
            <person name="Liang C."/>
            <person name="Chen C."/>
            <person name="Zhang W."/>
            <person name="Sun S."/>
            <person name="Liao Y."/>
            <person name="Zhang X."/>
            <person name="Yang L."/>
            <person name="Song C."/>
            <person name="Wang M."/>
            <person name="Shi J."/>
            <person name="Liu G."/>
            <person name="Liu J."/>
            <person name="Zhou H."/>
            <person name="Zhou W."/>
            <person name="Yu Q."/>
            <person name="An N."/>
            <person name="Chen Y."/>
            <person name="Cai Q."/>
            <person name="Wang B."/>
            <person name="Liu B."/>
            <person name="Min J."/>
            <person name="Huang Y."/>
            <person name="Wu H."/>
            <person name="Li Z."/>
            <person name="Zhang Y."/>
            <person name="Yin Y."/>
            <person name="Song W."/>
            <person name="Jiang J."/>
            <person name="Jackson S.A."/>
            <person name="Wing R.A."/>
            <person name="Wang J."/>
            <person name="Chen M."/>
        </authorList>
    </citation>
    <scope>NUCLEOTIDE SEQUENCE [LARGE SCALE GENOMIC DNA]</scope>
    <source>
        <strain evidence="2">cv. IRGC 101232</strain>
    </source>
</reference>
<organism evidence="2">
    <name type="scientific">Oryza brachyantha</name>
    <name type="common">malo sina</name>
    <dbReference type="NCBI Taxonomy" id="4533"/>
    <lineage>
        <taxon>Eukaryota</taxon>
        <taxon>Viridiplantae</taxon>
        <taxon>Streptophyta</taxon>
        <taxon>Embryophyta</taxon>
        <taxon>Tracheophyta</taxon>
        <taxon>Spermatophyta</taxon>
        <taxon>Magnoliopsida</taxon>
        <taxon>Liliopsida</taxon>
        <taxon>Poales</taxon>
        <taxon>Poaceae</taxon>
        <taxon>BOP clade</taxon>
        <taxon>Oryzoideae</taxon>
        <taxon>Oryzeae</taxon>
        <taxon>Oryzinae</taxon>
        <taxon>Oryza</taxon>
    </lineage>
</organism>
<evidence type="ECO:0000313" key="3">
    <source>
        <dbReference type="Proteomes" id="UP000006038"/>
    </source>
</evidence>
<evidence type="ECO:0000313" key="2">
    <source>
        <dbReference type="EnsemblPlants" id="OB04G11160.1"/>
    </source>
</evidence>
<dbReference type="AlphaFoldDB" id="J3LVE1"/>